<dbReference type="Gene3D" id="3.40.830.10">
    <property type="entry name" value="LigB-like"/>
    <property type="match status" value="1"/>
</dbReference>
<gene>
    <name evidence="2" type="ORF">Psch_01674</name>
</gene>
<dbReference type="Pfam" id="PF01871">
    <property type="entry name" value="AMMECR1"/>
    <property type="match status" value="1"/>
</dbReference>
<dbReference type="GO" id="GO:0008198">
    <property type="term" value="F:ferrous iron binding"/>
    <property type="evidence" value="ECO:0007669"/>
    <property type="project" value="InterPro"/>
</dbReference>
<dbReference type="InterPro" id="IPR004183">
    <property type="entry name" value="Xdiol_dOase_suB"/>
</dbReference>
<dbReference type="Gene3D" id="3.30.700.20">
    <property type="entry name" value="Hypothetical protein ph0010, domain 1"/>
    <property type="match status" value="1"/>
</dbReference>
<dbReference type="RefSeq" id="WP_190239841.1">
    <property type="nucleotide sequence ID" value="NZ_QFGA01000001.1"/>
</dbReference>
<dbReference type="InterPro" id="IPR027485">
    <property type="entry name" value="AMMECR1_N"/>
</dbReference>
<dbReference type="AlphaFoldDB" id="A0A4Y7RH78"/>
<evidence type="ECO:0000313" key="3">
    <source>
        <dbReference type="Proteomes" id="UP000298324"/>
    </source>
</evidence>
<dbReference type="SUPFAM" id="SSF53213">
    <property type="entry name" value="LigB-like"/>
    <property type="match status" value="1"/>
</dbReference>
<evidence type="ECO:0000313" key="2">
    <source>
        <dbReference type="EMBL" id="TEB08119.1"/>
    </source>
</evidence>
<dbReference type="PANTHER" id="PTHR13016:SF0">
    <property type="entry name" value="AMME SYNDROME CANDIDATE GENE 1 PROTEIN"/>
    <property type="match status" value="1"/>
</dbReference>
<dbReference type="InterPro" id="IPR023473">
    <property type="entry name" value="AMMECR1"/>
</dbReference>
<dbReference type="InterPro" id="IPR027623">
    <property type="entry name" value="AmmeMemoSam_A"/>
</dbReference>
<feature type="domain" description="AMMECR1" evidence="1">
    <location>
        <begin position="298"/>
        <end position="466"/>
    </location>
</feature>
<protein>
    <recommendedName>
        <fullName evidence="1">AMMECR1 domain-containing protein</fullName>
    </recommendedName>
</protein>
<proteinExistence type="predicted"/>
<dbReference type="EMBL" id="QFGA01000001">
    <property type="protein sequence ID" value="TEB08119.1"/>
    <property type="molecule type" value="Genomic_DNA"/>
</dbReference>
<sequence>MSIVLCGICPHPPIMIPWIGQMESEKVKETQYAMVELAGRIKDSGADTVVIISPHAPIFQDVVGINMKPVLKGDFDKFGAGYLRYELENDLPLVAEIKKQAAGLDLQVLELNDDVERRYGLSLDLDHGVTVPLFFMEEIGVVLPLVHVAMSVAPPEQLYRFGLAVRQASEVLGRKVALLASGDLSHCLTADAPGGYNKRGEEFDLELKRLLEAADLEGIVGMDQALVREAGECGYRSIVMMLGALDGYDVRSRVLFYEGPFGVGYLVATLDPVSENPQKSLLAKLQGKKQAEMEMLRSLESYLTGLARKTLENHLSGSPRPQAGDVPEEFKKRAGVFVSIKKQGNLRGCIGTIEPQQDSIVEEVMANAISAGLGDPRFQPVRREELKDLVYSVDVLQPPEPIQGLGELEPAKYGVIVRSGHRSGLLLPNLEGIETPEEQVEIARQKAGIGPHEEVRLERFEVVRYK</sequence>
<dbReference type="Gene3D" id="3.30.1490.150">
    <property type="entry name" value="Hypothetical protein ph0010, domain 2"/>
    <property type="match status" value="1"/>
</dbReference>
<dbReference type="InterPro" id="IPR036071">
    <property type="entry name" value="AMMECR1_dom_sf"/>
</dbReference>
<reference evidence="2 3" key="1">
    <citation type="journal article" date="2018" name="Environ. Microbiol.">
        <title>Novel energy conservation strategies and behaviour of Pelotomaculum schinkii driving syntrophic propionate catabolism.</title>
        <authorList>
            <person name="Hidalgo-Ahumada C.A.P."/>
            <person name="Nobu M.K."/>
            <person name="Narihiro T."/>
            <person name="Tamaki H."/>
            <person name="Liu W.T."/>
            <person name="Kamagata Y."/>
            <person name="Stams A.J.M."/>
            <person name="Imachi H."/>
            <person name="Sousa D.Z."/>
        </authorList>
    </citation>
    <scope>NUCLEOTIDE SEQUENCE [LARGE SCALE GENOMIC DNA]</scope>
    <source>
        <strain evidence="2 3">HH</strain>
    </source>
</reference>
<dbReference type="Proteomes" id="UP000298324">
    <property type="component" value="Unassembled WGS sequence"/>
</dbReference>
<dbReference type="Pfam" id="PF02900">
    <property type="entry name" value="LigB"/>
    <property type="match status" value="1"/>
</dbReference>
<dbReference type="NCBIfam" id="TIGR04335">
    <property type="entry name" value="AmmeMemoSam_A"/>
    <property type="match status" value="1"/>
</dbReference>
<name>A0A4Y7RH78_9FIRM</name>
<dbReference type="GO" id="GO:0016702">
    <property type="term" value="F:oxidoreductase activity, acting on single donors with incorporation of molecular oxygen, incorporation of two atoms of oxygen"/>
    <property type="evidence" value="ECO:0007669"/>
    <property type="project" value="UniProtKB-ARBA"/>
</dbReference>
<accession>A0A4Y7RH78</accession>
<evidence type="ECO:0000259" key="1">
    <source>
        <dbReference type="PROSITE" id="PS51112"/>
    </source>
</evidence>
<dbReference type="CDD" id="cd07951">
    <property type="entry name" value="ED_3B_N_AMMECR1"/>
    <property type="match status" value="1"/>
</dbReference>
<dbReference type="NCBIfam" id="TIGR00296">
    <property type="entry name" value="TIGR00296 family protein"/>
    <property type="match status" value="1"/>
</dbReference>
<organism evidence="2 3">
    <name type="scientific">Pelotomaculum schinkii</name>
    <dbReference type="NCBI Taxonomy" id="78350"/>
    <lineage>
        <taxon>Bacteria</taxon>
        <taxon>Bacillati</taxon>
        <taxon>Bacillota</taxon>
        <taxon>Clostridia</taxon>
        <taxon>Eubacteriales</taxon>
        <taxon>Desulfotomaculaceae</taxon>
        <taxon>Pelotomaculum</taxon>
    </lineage>
</organism>
<dbReference type="PROSITE" id="PS51112">
    <property type="entry name" value="AMMECR1"/>
    <property type="match status" value="1"/>
</dbReference>
<comment type="caution">
    <text evidence="2">The sequence shown here is derived from an EMBL/GenBank/DDBJ whole genome shotgun (WGS) entry which is preliminary data.</text>
</comment>
<dbReference type="PANTHER" id="PTHR13016">
    <property type="entry name" value="AMMECR1 HOMOLOG"/>
    <property type="match status" value="1"/>
</dbReference>
<keyword evidence="3" id="KW-1185">Reference proteome</keyword>
<dbReference type="InterPro" id="IPR002733">
    <property type="entry name" value="AMMECR1_domain"/>
</dbReference>
<dbReference type="SUPFAM" id="SSF143447">
    <property type="entry name" value="AMMECR1-like"/>
    <property type="match status" value="1"/>
</dbReference>